<protein>
    <submittedName>
        <fullName evidence="1">Uncharacterized protein</fullName>
    </submittedName>
</protein>
<reference evidence="1 2" key="1">
    <citation type="submission" date="2016-09" db="EMBL/GenBank/DDBJ databases">
        <title>Extensive genetic diversity and differential bi-allelic expression allows diatom success in the polar Southern Ocean.</title>
        <authorList>
            <consortium name="DOE Joint Genome Institute"/>
            <person name="Mock T."/>
            <person name="Otillar R.P."/>
            <person name="Strauss J."/>
            <person name="Dupont C."/>
            <person name="Frickenhaus S."/>
            <person name="Maumus F."/>
            <person name="Mcmullan M."/>
            <person name="Sanges R."/>
            <person name="Schmutz J."/>
            <person name="Toseland A."/>
            <person name="Valas R."/>
            <person name="Veluchamy A."/>
            <person name="Ward B.J."/>
            <person name="Allen A."/>
            <person name="Barry K."/>
            <person name="Falciatore A."/>
            <person name="Ferrante M."/>
            <person name="Fortunato A.E."/>
            <person name="Gloeckner G."/>
            <person name="Gruber A."/>
            <person name="Hipkin R."/>
            <person name="Janech M."/>
            <person name="Kroth P."/>
            <person name="Leese F."/>
            <person name="Lindquist E."/>
            <person name="Lyon B.R."/>
            <person name="Martin J."/>
            <person name="Mayer C."/>
            <person name="Parker M."/>
            <person name="Quesneville H."/>
            <person name="Raymond J."/>
            <person name="Uhlig C."/>
            <person name="Valentin K.U."/>
            <person name="Worden A.Z."/>
            <person name="Armbrust E.V."/>
            <person name="Bowler C."/>
            <person name="Green B."/>
            <person name="Moulton V."/>
            <person name="Van Oosterhout C."/>
            <person name="Grigoriev I."/>
        </authorList>
    </citation>
    <scope>NUCLEOTIDE SEQUENCE [LARGE SCALE GENOMIC DNA]</scope>
    <source>
        <strain evidence="1 2">CCMP1102</strain>
    </source>
</reference>
<evidence type="ECO:0000313" key="1">
    <source>
        <dbReference type="EMBL" id="OEU06470.1"/>
    </source>
</evidence>
<evidence type="ECO:0000313" key="2">
    <source>
        <dbReference type="Proteomes" id="UP000095751"/>
    </source>
</evidence>
<organism evidence="1 2">
    <name type="scientific">Fragilariopsis cylindrus CCMP1102</name>
    <dbReference type="NCBI Taxonomy" id="635003"/>
    <lineage>
        <taxon>Eukaryota</taxon>
        <taxon>Sar</taxon>
        <taxon>Stramenopiles</taxon>
        <taxon>Ochrophyta</taxon>
        <taxon>Bacillariophyta</taxon>
        <taxon>Bacillariophyceae</taxon>
        <taxon>Bacillariophycidae</taxon>
        <taxon>Bacillariales</taxon>
        <taxon>Bacillariaceae</taxon>
        <taxon>Fragilariopsis</taxon>
    </lineage>
</organism>
<keyword evidence="2" id="KW-1185">Reference proteome</keyword>
<gene>
    <name evidence="1" type="ORF">FRACYDRAFT_254487</name>
</gene>
<dbReference type="EMBL" id="KV784408">
    <property type="protein sequence ID" value="OEU06470.1"/>
    <property type="molecule type" value="Genomic_DNA"/>
</dbReference>
<dbReference type="InParanoid" id="A0A1E7EKM2"/>
<accession>A0A1E7EKM2</accession>
<proteinExistence type="predicted"/>
<name>A0A1E7EKM2_9STRA</name>
<dbReference type="Proteomes" id="UP000095751">
    <property type="component" value="Unassembled WGS sequence"/>
</dbReference>
<sequence length="209" mass="24529">MELQSEWTIGITDTKPNSWKKLEPIWEDDIIGGCFFVATTYVSRCNVMIKLCEAAIKKRRGRRDYGIHEHMEIKNETVIKHKEVLSIKPTIAKNLMNYYFGNAEAKPEKSDLEDLQSMPAYRLPKEEQVDYYLPNLSKAFWDIMSFFLYLSRDDDTTSSSLANGTFMQDLMFCPNKIKLNEFLQVAEKSWTPRDRNEDPDISFIEKYNH</sequence>
<dbReference type="OrthoDB" id="44666at2759"/>
<dbReference type="AlphaFoldDB" id="A0A1E7EKM2"/>
<dbReference type="KEGG" id="fcy:FRACYDRAFT_254487"/>